<keyword evidence="10 16" id="KW-0472">Membrane</keyword>
<keyword evidence="12" id="KW-0961">Cell wall biogenesis/degradation</keyword>
<evidence type="ECO:0000313" key="19">
    <source>
        <dbReference type="EMBL" id="BBH94582.1"/>
    </source>
</evidence>
<dbReference type="Pfam" id="PF00912">
    <property type="entry name" value="Transgly"/>
    <property type="match status" value="1"/>
</dbReference>
<evidence type="ECO:0000256" key="3">
    <source>
        <dbReference type="ARBA" id="ARBA00022645"/>
    </source>
</evidence>
<keyword evidence="8" id="KW-0133">Cell shape</keyword>
<dbReference type="InterPro" id="IPR036950">
    <property type="entry name" value="PBP_transglycosylase"/>
</dbReference>
<dbReference type="GO" id="GO:0030288">
    <property type="term" value="C:outer membrane-bounded periplasmic space"/>
    <property type="evidence" value="ECO:0007669"/>
    <property type="project" value="TreeGrafter"/>
</dbReference>
<dbReference type="SUPFAM" id="SSF53955">
    <property type="entry name" value="Lysozyme-like"/>
    <property type="match status" value="1"/>
</dbReference>
<keyword evidence="11" id="KW-0511">Multifunctional enzyme</keyword>
<organism evidence="19">
    <name type="scientific">Thermogemmatispora argillosa</name>
    <dbReference type="NCBI Taxonomy" id="2045280"/>
    <lineage>
        <taxon>Bacteria</taxon>
        <taxon>Bacillati</taxon>
        <taxon>Chloroflexota</taxon>
        <taxon>Ktedonobacteria</taxon>
        <taxon>Thermogemmatisporales</taxon>
        <taxon>Thermogemmatisporaceae</taxon>
        <taxon>Thermogemmatispora</taxon>
    </lineage>
</organism>
<keyword evidence="4" id="KW-0645">Protease</keyword>
<dbReference type="PANTHER" id="PTHR32282">
    <property type="entry name" value="BINDING PROTEIN TRANSPEPTIDASE, PUTATIVE-RELATED"/>
    <property type="match status" value="1"/>
</dbReference>
<evidence type="ECO:0000256" key="1">
    <source>
        <dbReference type="ARBA" id="ARBA00004236"/>
    </source>
</evidence>
<evidence type="ECO:0000259" key="17">
    <source>
        <dbReference type="Pfam" id="PF00905"/>
    </source>
</evidence>
<evidence type="ECO:0000259" key="18">
    <source>
        <dbReference type="Pfam" id="PF00912"/>
    </source>
</evidence>
<keyword evidence="16" id="KW-0812">Transmembrane</keyword>
<dbReference type="GO" id="GO:0005886">
    <property type="term" value="C:plasma membrane"/>
    <property type="evidence" value="ECO:0007669"/>
    <property type="project" value="UniProtKB-SubCell"/>
</dbReference>
<dbReference type="InterPro" id="IPR050396">
    <property type="entry name" value="Glycosyltr_51/Transpeptidase"/>
</dbReference>
<dbReference type="Gene3D" id="1.10.3810.10">
    <property type="entry name" value="Biosynthetic peptidoglycan transglycosylase-like"/>
    <property type="match status" value="1"/>
</dbReference>
<keyword evidence="6" id="KW-0808">Transferase</keyword>
<proteinExistence type="predicted"/>
<evidence type="ECO:0000256" key="14">
    <source>
        <dbReference type="ARBA" id="ARBA00049902"/>
    </source>
</evidence>
<keyword evidence="5" id="KW-0328">Glycosyltransferase</keyword>
<dbReference type="Gene3D" id="3.40.710.10">
    <property type="entry name" value="DD-peptidase/beta-lactamase superfamily"/>
    <property type="match status" value="1"/>
</dbReference>
<evidence type="ECO:0000256" key="10">
    <source>
        <dbReference type="ARBA" id="ARBA00023136"/>
    </source>
</evidence>
<sequence length="830" mass="91364">MLRKRRRQRLKNRQSGPRRVVTIVASVMAVLILILLSTGGASAYAYYQEQYPRVQQLANQHVSQTSRIYDRNMNLLYQAYDTESQYAGRRTPVAYKDIPMVMQQAMIAAEDPTFWENAGFDPQGILRAFIEHNGGGSGLTQQLIKNLTHDDQYSYSRKITEAALAIALTQQYPKWKILEMYFNVAPFGAQELGIEAAVEDYFDLKPHCDVHFNCIPGIRYLDVDLKTGKHDPLLGLARASFLAGLPQNPDYYDPSLEKVIPGNTERALNRQKYVLNQMIKLGMVVDGVGQVTPEVAAKVEAISAKFKFHPYVNTIRAPHFVFWVITQIEEALGHGDMQAGKVAFLTGGFNIRTTVDVNLETFVEKAIDRHLNQVECRYFASYTGCGPLSTVNNVNDAAVVVMDAKTGEILAMAGSSDWNSNKPEIKGQVNAALSPRQPGSSFKPIVYATAFQMGWYPGIVLPDVKTYFPYNNENPLVDPENNAYHPTDYGNTYHNWNSTIREALQNSLNVPAVKAMEFAGVQNVVTMAERMGITAIRDYDLPACRQSKHNPNLTYQDCFFPSLALGTAEVPLLQMTGAYQVFADGGLRVPPQGVLDIWDNYGHHLYHYDTSHPPATRVLSPQIAYMMTDVLSDEAARAKEFGGDHTLSMWDWHLPDGRVPDVAAKTGTTDNFKDNWTIGYTPDVVVGVWAGNANNEPFRGNVIGITGAAPIWHSVIERVMGACNADGAGIPCGSYKSPYHDYFFTAPPGVKKMCVNTVNGLQGSGYCDVMLEDEYPQQSGLPATTGSSSSSSNANPNPTPTATTTGTDTGTGMNPGPGNSNGNSGNGHRR</sequence>
<evidence type="ECO:0000256" key="9">
    <source>
        <dbReference type="ARBA" id="ARBA00022984"/>
    </source>
</evidence>
<evidence type="ECO:0000256" key="8">
    <source>
        <dbReference type="ARBA" id="ARBA00022960"/>
    </source>
</evidence>
<evidence type="ECO:0000256" key="16">
    <source>
        <dbReference type="SAM" id="Phobius"/>
    </source>
</evidence>
<keyword evidence="2" id="KW-1003">Cell membrane</keyword>
<dbReference type="GO" id="GO:0009252">
    <property type="term" value="P:peptidoglycan biosynthetic process"/>
    <property type="evidence" value="ECO:0007669"/>
    <property type="project" value="UniProtKB-KW"/>
</dbReference>
<dbReference type="InterPro" id="IPR001264">
    <property type="entry name" value="Glyco_trans_51"/>
</dbReference>
<dbReference type="InterPro" id="IPR023346">
    <property type="entry name" value="Lysozyme-like_dom_sf"/>
</dbReference>
<evidence type="ECO:0000256" key="13">
    <source>
        <dbReference type="ARBA" id="ARBA00034000"/>
    </source>
</evidence>
<dbReference type="InterPro" id="IPR012338">
    <property type="entry name" value="Beta-lactam/transpept-like"/>
</dbReference>
<dbReference type="Pfam" id="PF00905">
    <property type="entry name" value="Transpeptidase"/>
    <property type="match status" value="1"/>
</dbReference>
<evidence type="ECO:0000256" key="11">
    <source>
        <dbReference type="ARBA" id="ARBA00023268"/>
    </source>
</evidence>
<feature type="transmembrane region" description="Helical" evidence="16">
    <location>
        <begin position="20"/>
        <end position="47"/>
    </location>
</feature>
<dbReference type="InterPro" id="IPR001460">
    <property type="entry name" value="PCN-bd_Tpept"/>
</dbReference>
<keyword evidence="9" id="KW-0573">Peptidoglycan synthesis</keyword>
<keyword evidence="7" id="KW-0378">Hydrolase</keyword>
<evidence type="ECO:0000256" key="2">
    <source>
        <dbReference type="ARBA" id="ARBA00022475"/>
    </source>
</evidence>
<dbReference type="PANTHER" id="PTHR32282:SF11">
    <property type="entry name" value="PENICILLIN-BINDING PROTEIN 1B"/>
    <property type="match status" value="1"/>
</dbReference>
<dbReference type="GO" id="GO:0006508">
    <property type="term" value="P:proteolysis"/>
    <property type="evidence" value="ECO:0007669"/>
    <property type="project" value="UniProtKB-KW"/>
</dbReference>
<evidence type="ECO:0000256" key="4">
    <source>
        <dbReference type="ARBA" id="ARBA00022670"/>
    </source>
</evidence>
<dbReference type="GO" id="GO:0008360">
    <property type="term" value="P:regulation of cell shape"/>
    <property type="evidence" value="ECO:0007669"/>
    <property type="project" value="UniProtKB-KW"/>
</dbReference>
<feature type="compositionally biased region" description="Low complexity" evidence="15">
    <location>
        <begin position="779"/>
        <end position="823"/>
    </location>
</feature>
<dbReference type="GO" id="GO:0071555">
    <property type="term" value="P:cell wall organization"/>
    <property type="evidence" value="ECO:0007669"/>
    <property type="project" value="UniProtKB-KW"/>
</dbReference>
<feature type="domain" description="Penicillin-binding protein transpeptidase" evidence="17">
    <location>
        <begin position="398"/>
        <end position="683"/>
    </location>
</feature>
<name>A0A455T5D7_9CHLR</name>
<accession>A0A455T5D7</accession>
<keyword evidence="16" id="KW-1133">Transmembrane helix</keyword>
<feature type="domain" description="Glycosyl transferase family 51" evidence="18">
    <location>
        <begin position="86"/>
        <end position="278"/>
    </location>
</feature>
<reference evidence="19" key="1">
    <citation type="submission" date="2018-12" db="EMBL/GenBank/DDBJ databases">
        <title>Novel natural products biosynthetic potential of the class Ktedonobacteria.</title>
        <authorList>
            <person name="Zheng Y."/>
            <person name="Saitou A."/>
            <person name="Wang C.M."/>
            <person name="Toyoda A."/>
            <person name="Minakuchi Y."/>
            <person name="Sekiguchi Y."/>
            <person name="Ueda K."/>
            <person name="Takano H."/>
            <person name="Sakai Y."/>
            <person name="Yokota A."/>
            <person name="Yabe S."/>
        </authorList>
    </citation>
    <scope>NUCLEOTIDE SEQUENCE</scope>
    <source>
        <strain evidence="19">A3-2</strain>
    </source>
</reference>
<evidence type="ECO:0000256" key="7">
    <source>
        <dbReference type="ARBA" id="ARBA00022801"/>
    </source>
</evidence>
<comment type="subcellular location">
    <subcellularLocation>
        <location evidence="1">Cell membrane</location>
    </subcellularLocation>
</comment>
<protein>
    <submittedName>
        <fullName evidence="19">Uncharacterized protein</fullName>
    </submittedName>
</protein>
<feature type="region of interest" description="Disordered" evidence="15">
    <location>
        <begin position="777"/>
        <end position="830"/>
    </location>
</feature>
<gene>
    <name evidence="19" type="ORF">KTA_27810</name>
</gene>
<dbReference type="GO" id="GO:0008955">
    <property type="term" value="F:peptidoglycan glycosyltransferase activity"/>
    <property type="evidence" value="ECO:0007669"/>
    <property type="project" value="UniProtKB-EC"/>
</dbReference>
<dbReference type="AlphaFoldDB" id="A0A455T5D7"/>
<keyword evidence="3" id="KW-0121">Carboxypeptidase</keyword>
<evidence type="ECO:0000256" key="6">
    <source>
        <dbReference type="ARBA" id="ARBA00022679"/>
    </source>
</evidence>
<comment type="catalytic activity">
    <reaction evidence="14">
        <text>[GlcNAc-(1-&gt;4)-Mur2Ac(oyl-L-Ala-gamma-D-Glu-L-Lys-D-Ala-D-Ala)](n)-di-trans,octa-cis-undecaprenyl diphosphate + beta-D-GlcNAc-(1-&gt;4)-Mur2Ac(oyl-L-Ala-gamma-D-Glu-L-Lys-D-Ala-D-Ala)-di-trans,octa-cis-undecaprenyl diphosphate = [GlcNAc-(1-&gt;4)-Mur2Ac(oyl-L-Ala-gamma-D-Glu-L-Lys-D-Ala-D-Ala)](n+1)-di-trans,octa-cis-undecaprenyl diphosphate + di-trans,octa-cis-undecaprenyl diphosphate + H(+)</text>
        <dbReference type="Rhea" id="RHEA:23708"/>
        <dbReference type="Rhea" id="RHEA-COMP:9602"/>
        <dbReference type="Rhea" id="RHEA-COMP:9603"/>
        <dbReference type="ChEBI" id="CHEBI:15378"/>
        <dbReference type="ChEBI" id="CHEBI:58405"/>
        <dbReference type="ChEBI" id="CHEBI:60033"/>
        <dbReference type="ChEBI" id="CHEBI:78435"/>
        <dbReference type="EC" id="2.4.99.28"/>
    </reaction>
</comment>
<dbReference type="EMBL" id="AP019377">
    <property type="protein sequence ID" value="BBH94582.1"/>
    <property type="molecule type" value="Genomic_DNA"/>
</dbReference>
<evidence type="ECO:0000256" key="5">
    <source>
        <dbReference type="ARBA" id="ARBA00022676"/>
    </source>
</evidence>
<evidence type="ECO:0000256" key="12">
    <source>
        <dbReference type="ARBA" id="ARBA00023316"/>
    </source>
</evidence>
<dbReference type="SUPFAM" id="SSF56601">
    <property type="entry name" value="beta-lactamase/transpeptidase-like"/>
    <property type="match status" value="1"/>
</dbReference>
<dbReference type="GO" id="GO:0008658">
    <property type="term" value="F:penicillin binding"/>
    <property type="evidence" value="ECO:0007669"/>
    <property type="project" value="InterPro"/>
</dbReference>
<dbReference type="GO" id="GO:0009002">
    <property type="term" value="F:serine-type D-Ala-D-Ala carboxypeptidase activity"/>
    <property type="evidence" value="ECO:0007669"/>
    <property type="project" value="UniProtKB-EC"/>
</dbReference>
<comment type="catalytic activity">
    <reaction evidence="13">
        <text>Preferential cleavage: (Ac)2-L-Lys-D-Ala-|-D-Ala. Also transpeptidation of peptidyl-alanyl moieties that are N-acyl substituents of D-alanine.</text>
        <dbReference type="EC" id="3.4.16.4"/>
    </reaction>
</comment>
<evidence type="ECO:0000256" key="15">
    <source>
        <dbReference type="SAM" id="MobiDB-lite"/>
    </source>
</evidence>